<dbReference type="InterPro" id="IPR004026">
    <property type="entry name" value="Ada_DNA_repair_Zn-bd"/>
</dbReference>
<feature type="domain" description="HTH araC/xylS-type" evidence="14">
    <location>
        <begin position="85"/>
        <end position="183"/>
    </location>
</feature>
<proteinExistence type="predicted"/>
<evidence type="ECO:0000256" key="1">
    <source>
        <dbReference type="ARBA" id="ARBA00000086"/>
    </source>
</evidence>
<protein>
    <recommendedName>
        <fullName evidence="3">DNA-3-methyladenine glycosylase II</fullName>
        <ecNumber evidence="3">3.2.2.21</ecNumber>
    </recommendedName>
</protein>
<dbReference type="Pfam" id="PF00730">
    <property type="entry name" value="HhH-GPD"/>
    <property type="match status" value="1"/>
</dbReference>
<dbReference type="Gene3D" id="3.30.310.20">
    <property type="entry name" value="DNA-3-methyladenine glycosylase AlkA, N-terminal domain"/>
    <property type="match status" value="1"/>
</dbReference>
<dbReference type="InterPro" id="IPR010316">
    <property type="entry name" value="AlkA_N"/>
</dbReference>
<comment type="cofactor">
    <cofactor evidence="2">
        <name>Zn(2+)</name>
        <dbReference type="ChEBI" id="CHEBI:29105"/>
    </cofactor>
</comment>
<keyword evidence="12" id="KW-0804">Transcription</keyword>
<dbReference type="SUPFAM" id="SSF46689">
    <property type="entry name" value="Homeodomain-like"/>
    <property type="match status" value="1"/>
</dbReference>
<keyword evidence="11" id="KW-0010">Activator</keyword>
<evidence type="ECO:0000313" key="16">
    <source>
        <dbReference type="Proteomes" id="UP000198870"/>
    </source>
</evidence>
<dbReference type="EC" id="3.2.2.21" evidence="3"/>
<evidence type="ECO:0000256" key="8">
    <source>
        <dbReference type="ARBA" id="ARBA00022833"/>
    </source>
</evidence>
<dbReference type="GO" id="GO:0003700">
    <property type="term" value="F:DNA-binding transcription factor activity"/>
    <property type="evidence" value="ECO:0007669"/>
    <property type="project" value="InterPro"/>
</dbReference>
<dbReference type="Gene3D" id="1.10.10.60">
    <property type="entry name" value="Homeodomain-like"/>
    <property type="match status" value="2"/>
</dbReference>
<dbReference type="InterPro" id="IPR020449">
    <property type="entry name" value="Tscrpt_reg_AraC-type_HTH"/>
</dbReference>
<dbReference type="GO" id="GO:0008270">
    <property type="term" value="F:zinc ion binding"/>
    <property type="evidence" value="ECO:0007669"/>
    <property type="project" value="InterPro"/>
</dbReference>
<dbReference type="InterPro" id="IPR009057">
    <property type="entry name" value="Homeodomain-like_sf"/>
</dbReference>
<keyword evidence="5" id="KW-0808">Transferase</keyword>
<dbReference type="InterPro" id="IPR037046">
    <property type="entry name" value="AlkA_N_sf"/>
</dbReference>
<dbReference type="Pfam" id="PF06029">
    <property type="entry name" value="AlkA_N"/>
    <property type="match status" value="1"/>
</dbReference>
<evidence type="ECO:0000256" key="9">
    <source>
        <dbReference type="ARBA" id="ARBA00023015"/>
    </source>
</evidence>
<dbReference type="GO" id="GO:0043916">
    <property type="term" value="F:DNA-7-methylguanine glycosylase activity"/>
    <property type="evidence" value="ECO:0007669"/>
    <property type="project" value="TreeGrafter"/>
</dbReference>
<dbReference type="GO" id="GO:0032993">
    <property type="term" value="C:protein-DNA complex"/>
    <property type="evidence" value="ECO:0007669"/>
    <property type="project" value="TreeGrafter"/>
</dbReference>
<organism evidence="15 16">
    <name type="scientific">Desulfoluna spongiiphila</name>
    <dbReference type="NCBI Taxonomy" id="419481"/>
    <lineage>
        <taxon>Bacteria</taxon>
        <taxon>Pseudomonadati</taxon>
        <taxon>Thermodesulfobacteriota</taxon>
        <taxon>Desulfobacteria</taxon>
        <taxon>Desulfobacterales</taxon>
        <taxon>Desulfolunaceae</taxon>
        <taxon>Desulfoluna</taxon>
    </lineage>
</organism>
<reference evidence="15 16" key="1">
    <citation type="submission" date="2016-10" db="EMBL/GenBank/DDBJ databases">
        <authorList>
            <person name="de Groot N.N."/>
        </authorList>
    </citation>
    <scope>NUCLEOTIDE SEQUENCE [LARGE SCALE GENOMIC DNA]</scope>
    <source>
        <strain evidence="15 16">AA1</strain>
    </source>
</reference>
<dbReference type="InterPro" id="IPR018060">
    <property type="entry name" value="HTH_AraC"/>
</dbReference>
<keyword evidence="4" id="KW-0489">Methyltransferase</keyword>
<dbReference type="RefSeq" id="WP_175469541.1">
    <property type="nucleotide sequence ID" value="NZ_FMUX01000003.1"/>
</dbReference>
<name>A0A1G5CT83_9BACT</name>
<dbReference type="AlphaFoldDB" id="A0A1G5CT83"/>
<comment type="catalytic activity">
    <reaction evidence="1">
        <text>Hydrolysis of alkylated DNA, releasing 3-methyladenine, 3-methylguanine, 7-methylguanine and 7-methyladenine.</text>
        <dbReference type="EC" id="3.2.2.21"/>
    </reaction>
</comment>
<keyword evidence="16" id="KW-1185">Reference proteome</keyword>
<evidence type="ECO:0000256" key="10">
    <source>
        <dbReference type="ARBA" id="ARBA00023125"/>
    </source>
</evidence>
<dbReference type="STRING" id="419481.SAMN05216233_103197"/>
<dbReference type="PROSITE" id="PS01124">
    <property type="entry name" value="HTH_ARAC_FAMILY_2"/>
    <property type="match status" value="1"/>
</dbReference>
<dbReference type="InterPro" id="IPR003265">
    <property type="entry name" value="HhH-GPD_domain"/>
</dbReference>
<dbReference type="GO" id="GO:0008168">
    <property type="term" value="F:methyltransferase activity"/>
    <property type="evidence" value="ECO:0007669"/>
    <property type="project" value="UniProtKB-KW"/>
</dbReference>
<dbReference type="Gene3D" id="1.10.1670.10">
    <property type="entry name" value="Helix-hairpin-Helix base-excision DNA repair enzymes (C-terminal)"/>
    <property type="match status" value="1"/>
</dbReference>
<dbReference type="PANTHER" id="PTHR43003">
    <property type="entry name" value="DNA-3-METHYLADENINE GLYCOSYLASE"/>
    <property type="match status" value="1"/>
</dbReference>
<accession>A0A1G5CT83</accession>
<keyword evidence="13" id="KW-0234">DNA repair</keyword>
<dbReference type="CDD" id="cd00056">
    <property type="entry name" value="ENDO3c"/>
    <property type="match status" value="1"/>
</dbReference>
<keyword evidence="8" id="KW-0862">Zinc</keyword>
<dbReference type="PROSITE" id="PS00041">
    <property type="entry name" value="HTH_ARAC_FAMILY_1"/>
    <property type="match status" value="1"/>
</dbReference>
<evidence type="ECO:0000256" key="3">
    <source>
        <dbReference type="ARBA" id="ARBA00012000"/>
    </source>
</evidence>
<dbReference type="InterPro" id="IPR051912">
    <property type="entry name" value="Alkylbase_DNA_Glycosylase/TA"/>
</dbReference>
<dbReference type="SUPFAM" id="SSF55945">
    <property type="entry name" value="TATA-box binding protein-like"/>
    <property type="match status" value="1"/>
</dbReference>
<evidence type="ECO:0000256" key="4">
    <source>
        <dbReference type="ARBA" id="ARBA00022603"/>
    </source>
</evidence>
<dbReference type="SMART" id="SM01009">
    <property type="entry name" value="AlkA_N"/>
    <property type="match status" value="1"/>
</dbReference>
<evidence type="ECO:0000256" key="6">
    <source>
        <dbReference type="ARBA" id="ARBA00022723"/>
    </source>
</evidence>
<dbReference type="EMBL" id="FMUX01000003">
    <property type="protein sequence ID" value="SCY05606.1"/>
    <property type="molecule type" value="Genomic_DNA"/>
</dbReference>
<dbReference type="GO" id="GO:0005737">
    <property type="term" value="C:cytoplasm"/>
    <property type="evidence" value="ECO:0007669"/>
    <property type="project" value="TreeGrafter"/>
</dbReference>
<keyword evidence="10" id="KW-0238">DNA-binding</keyword>
<dbReference type="SUPFAM" id="SSF57884">
    <property type="entry name" value="Ada DNA repair protein, N-terminal domain (N-Ada 10)"/>
    <property type="match status" value="1"/>
</dbReference>
<dbReference type="SUPFAM" id="SSF48150">
    <property type="entry name" value="DNA-glycosylase"/>
    <property type="match status" value="1"/>
</dbReference>
<evidence type="ECO:0000313" key="15">
    <source>
        <dbReference type="EMBL" id="SCY05606.1"/>
    </source>
</evidence>
<dbReference type="SMART" id="SM00478">
    <property type="entry name" value="ENDO3c"/>
    <property type="match status" value="1"/>
</dbReference>
<dbReference type="GO" id="GO:0006285">
    <property type="term" value="P:base-excision repair, AP site formation"/>
    <property type="evidence" value="ECO:0007669"/>
    <property type="project" value="TreeGrafter"/>
</dbReference>
<dbReference type="Pfam" id="PF12833">
    <property type="entry name" value="HTH_18"/>
    <property type="match status" value="1"/>
</dbReference>
<keyword evidence="9" id="KW-0805">Transcription regulation</keyword>
<sequence>MHQEYSKARRSKDKTYDGRFFFGVKTTGIFCRPSCPSPVAHEKNVAYFHTIFEALEQGFRPCYRCRPDVEVAYTNGNIRGTFLVKEALEKIYGGYLHDHSLQELAATVGVSDRHLRQLFVENLGAPPVTIARYHKALFAKKLLLYSDQSITDIAYASGFGSIRQFNEVFKKVFGNTPTRVRQEAAPAPQSGTGNPGHNTLLRLPCSSPVGFSRILDFLRPRAVSGVEVVTENSYSRTFRTATARGYFTVTHAPKVSALELRIGCDDIRCFMEIHNRVRTMFDLDTDFSRINPALRRDPELARGMADGHVPRLPVAFSPFEFAVRAILGQQVTVKAATTLAGRIAERAALKTDGTFPEGLTRFFPDPDELLALDLDAMGLTRTRRATVHTAAQAIRDGRVKLTVNQPFETFHRDFSSLKGIGDWTVHYVAMRGLGMKDCFPASDLGVIKALTQGKKPTPKEAQARADAWRPYRSYATLCLWNRPPEPKKEATP</sequence>
<dbReference type="PRINTS" id="PR00032">
    <property type="entry name" value="HTHARAC"/>
</dbReference>
<dbReference type="InterPro" id="IPR018062">
    <property type="entry name" value="HTH_AraC-typ_CS"/>
</dbReference>
<dbReference type="Pfam" id="PF02805">
    <property type="entry name" value="Ada_Zn_binding"/>
    <property type="match status" value="1"/>
</dbReference>
<gene>
    <name evidence="15" type="ORF">SAMN05216233_103197</name>
</gene>
<evidence type="ECO:0000256" key="11">
    <source>
        <dbReference type="ARBA" id="ARBA00023159"/>
    </source>
</evidence>
<dbReference type="InterPro" id="IPR035451">
    <property type="entry name" value="Ada-like_dom_sf"/>
</dbReference>
<dbReference type="PANTHER" id="PTHR43003:SF13">
    <property type="entry name" value="DNA-3-METHYLADENINE GLYCOSYLASE 2"/>
    <property type="match status" value="1"/>
</dbReference>
<dbReference type="InterPro" id="IPR011257">
    <property type="entry name" value="DNA_glycosylase"/>
</dbReference>
<evidence type="ECO:0000256" key="12">
    <source>
        <dbReference type="ARBA" id="ARBA00023163"/>
    </source>
</evidence>
<keyword evidence="6" id="KW-0479">Metal-binding</keyword>
<dbReference type="Gene3D" id="1.10.340.30">
    <property type="entry name" value="Hypothetical protein, domain 2"/>
    <property type="match status" value="1"/>
</dbReference>
<dbReference type="GO" id="GO:0043565">
    <property type="term" value="F:sequence-specific DNA binding"/>
    <property type="evidence" value="ECO:0007669"/>
    <property type="project" value="InterPro"/>
</dbReference>
<dbReference type="InterPro" id="IPR023170">
    <property type="entry name" value="HhH_base_excis_C"/>
</dbReference>
<evidence type="ECO:0000256" key="13">
    <source>
        <dbReference type="ARBA" id="ARBA00023204"/>
    </source>
</evidence>
<dbReference type="GO" id="GO:0032259">
    <property type="term" value="P:methylation"/>
    <property type="evidence" value="ECO:0007669"/>
    <property type="project" value="UniProtKB-KW"/>
</dbReference>
<evidence type="ECO:0000256" key="2">
    <source>
        <dbReference type="ARBA" id="ARBA00001947"/>
    </source>
</evidence>
<evidence type="ECO:0000256" key="7">
    <source>
        <dbReference type="ARBA" id="ARBA00022763"/>
    </source>
</evidence>
<dbReference type="Gene3D" id="3.40.10.10">
    <property type="entry name" value="DNA Methylphosphotriester Repair Domain"/>
    <property type="match status" value="1"/>
</dbReference>
<keyword evidence="7" id="KW-0227">DNA damage</keyword>
<dbReference type="GO" id="GO:0032131">
    <property type="term" value="F:alkylated DNA binding"/>
    <property type="evidence" value="ECO:0007669"/>
    <property type="project" value="TreeGrafter"/>
</dbReference>
<evidence type="ECO:0000259" key="14">
    <source>
        <dbReference type="PROSITE" id="PS01124"/>
    </source>
</evidence>
<dbReference type="GO" id="GO:0006307">
    <property type="term" value="P:DNA alkylation repair"/>
    <property type="evidence" value="ECO:0007669"/>
    <property type="project" value="TreeGrafter"/>
</dbReference>
<dbReference type="GO" id="GO:0008725">
    <property type="term" value="F:DNA-3-methyladenine glycosylase activity"/>
    <property type="evidence" value="ECO:0007669"/>
    <property type="project" value="TreeGrafter"/>
</dbReference>
<dbReference type="SMART" id="SM00342">
    <property type="entry name" value="HTH_ARAC"/>
    <property type="match status" value="1"/>
</dbReference>
<evidence type="ECO:0000256" key="5">
    <source>
        <dbReference type="ARBA" id="ARBA00022679"/>
    </source>
</evidence>
<dbReference type="Proteomes" id="UP000198870">
    <property type="component" value="Unassembled WGS sequence"/>
</dbReference>